<dbReference type="Proteomes" id="UP000076532">
    <property type="component" value="Unassembled WGS sequence"/>
</dbReference>
<dbReference type="GO" id="GO:0016705">
    <property type="term" value="F:oxidoreductase activity, acting on paired donors, with incorporation or reduction of molecular oxygen"/>
    <property type="evidence" value="ECO:0007669"/>
    <property type="project" value="InterPro"/>
</dbReference>
<feature type="region of interest" description="Disordered" evidence="1">
    <location>
        <begin position="596"/>
        <end position="683"/>
    </location>
</feature>
<feature type="compositionally biased region" description="Basic and acidic residues" evidence="1">
    <location>
        <begin position="618"/>
        <end position="631"/>
    </location>
</feature>
<feature type="compositionally biased region" description="Gly residues" evidence="1">
    <location>
        <begin position="643"/>
        <end position="655"/>
    </location>
</feature>
<dbReference type="OrthoDB" id="1470350at2759"/>
<keyword evidence="3" id="KW-1185">Reference proteome</keyword>
<accession>A0A166HUE1</accession>
<organism evidence="2 3">
    <name type="scientific">Athelia psychrophila</name>
    <dbReference type="NCBI Taxonomy" id="1759441"/>
    <lineage>
        <taxon>Eukaryota</taxon>
        <taxon>Fungi</taxon>
        <taxon>Dikarya</taxon>
        <taxon>Basidiomycota</taxon>
        <taxon>Agaricomycotina</taxon>
        <taxon>Agaricomycetes</taxon>
        <taxon>Agaricomycetidae</taxon>
        <taxon>Atheliales</taxon>
        <taxon>Atheliaceae</taxon>
        <taxon>Athelia</taxon>
    </lineage>
</organism>
<evidence type="ECO:0008006" key="4">
    <source>
        <dbReference type="Google" id="ProtNLM"/>
    </source>
</evidence>
<dbReference type="InterPro" id="IPR001128">
    <property type="entry name" value="Cyt_P450"/>
</dbReference>
<dbReference type="GO" id="GO:0005506">
    <property type="term" value="F:iron ion binding"/>
    <property type="evidence" value="ECO:0007669"/>
    <property type="project" value="InterPro"/>
</dbReference>
<evidence type="ECO:0000256" key="1">
    <source>
        <dbReference type="SAM" id="MobiDB-lite"/>
    </source>
</evidence>
<gene>
    <name evidence="2" type="ORF">FIBSPDRAFT_932935</name>
</gene>
<dbReference type="Gene3D" id="1.10.630.10">
    <property type="entry name" value="Cytochrome P450"/>
    <property type="match status" value="2"/>
</dbReference>
<dbReference type="InterPro" id="IPR036396">
    <property type="entry name" value="Cyt_P450_sf"/>
</dbReference>
<sequence length="784" mass="84163">MPFRDTLHFNESRYRESHYDIPYQSAIDKHRSKIREMSGFVSRGAIGVGLTHATGGLSLIGTVYAIRQFCVVQQQSRILEAILMERWNTFPITRTQDIVIGMIVGAGAAVAGHGALHGFEYLAEPFMHNAASLASSLQVTQMNHGHFTSIPILEHFNPLGFDGGILPSVAVGGFMDGVQSAHGGQGLVGAVSQLGSTPWHNPAAAVSAIGQAVGFGLEYGGFNYLADLGVDHGGSVRSAVSPAFTKNEKSLNHVVSAGAHVDLPQYVSLEHSSSVNVFLKAQFSHHQRLLSSRNFKVGSSAGLLPDRRARGRAILDIRIAVKAARSIWNSTSMGLSIPPSPQRLLPAPSFLTGNHPELHDQENTGLFSHWTAAHGPSCYRGFLSVSRLITTDPRAITHILGNVYEYPKPDFVRDSLATTVKSADRGGRDAQAAAEDHRARVLVVACFGCEFNALAPRAEGETGDELAEVFATILSTAHMFRIMTILQAWFPLLRRFHGPGPRPPLRAHPLEPRHRRPAPLSSSETLCQISIFIDAGFETTSSALSWALFAFERGAGGADEVVRCDARCPPTTPRYRHRRRVGCVGILPRLDGPQVTAAARAHHEHHARPRPAAVLAPRRQEYKRDPDERASGGHHQRADPGGQSRGGSVGGGCGGVPAERWAVSSSSSADDEKHGGGGGGGGKTHSVPGLYAGILTFLDGNPLSGNRACIGYRFALLEMKVFLYIFISDLEVGIDPGLMIEKKINVATMPFAANEPGLGNQLPLRISRVKARSGDVDVGGDGEL</sequence>
<feature type="compositionally biased region" description="Basic residues" evidence="1">
    <location>
        <begin position="600"/>
        <end position="609"/>
    </location>
</feature>
<dbReference type="AlphaFoldDB" id="A0A166HUE1"/>
<protein>
    <recommendedName>
        <fullName evidence="4">Cytochrome P450</fullName>
    </recommendedName>
</protein>
<evidence type="ECO:0000313" key="2">
    <source>
        <dbReference type="EMBL" id="KZP19245.1"/>
    </source>
</evidence>
<evidence type="ECO:0000313" key="3">
    <source>
        <dbReference type="Proteomes" id="UP000076532"/>
    </source>
</evidence>
<dbReference type="EMBL" id="KV417565">
    <property type="protein sequence ID" value="KZP19245.1"/>
    <property type="molecule type" value="Genomic_DNA"/>
</dbReference>
<dbReference type="SUPFAM" id="SSF48264">
    <property type="entry name" value="Cytochrome P450"/>
    <property type="match status" value="2"/>
</dbReference>
<dbReference type="GO" id="GO:0020037">
    <property type="term" value="F:heme binding"/>
    <property type="evidence" value="ECO:0007669"/>
    <property type="project" value="InterPro"/>
</dbReference>
<dbReference type="STRING" id="436010.A0A166HUE1"/>
<reference evidence="2 3" key="1">
    <citation type="journal article" date="2016" name="Mol. Biol. Evol.">
        <title>Comparative Genomics of Early-Diverging Mushroom-Forming Fungi Provides Insights into the Origins of Lignocellulose Decay Capabilities.</title>
        <authorList>
            <person name="Nagy L.G."/>
            <person name="Riley R."/>
            <person name="Tritt A."/>
            <person name="Adam C."/>
            <person name="Daum C."/>
            <person name="Floudas D."/>
            <person name="Sun H."/>
            <person name="Yadav J.S."/>
            <person name="Pangilinan J."/>
            <person name="Larsson K.H."/>
            <person name="Matsuura K."/>
            <person name="Barry K."/>
            <person name="Labutti K."/>
            <person name="Kuo R."/>
            <person name="Ohm R.A."/>
            <person name="Bhattacharya S.S."/>
            <person name="Shirouzu T."/>
            <person name="Yoshinaga Y."/>
            <person name="Martin F.M."/>
            <person name="Grigoriev I.V."/>
            <person name="Hibbett D.S."/>
        </authorList>
    </citation>
    <scope>NUCLEOTIDE SEQUENCE [LARGE SCALE GENOMIC DNA]</scope>
    <source>
        <strain evidence="2 3">CBS 109695</strain>
    </source>
</reference>
<dbReference type="PRINTS" id="PR00385">
    <property type="entry name" value="P450"/>
</dbReference>
<name>A0A166HUE1_9AGAM</name>
<proteinExistence type="predicted"/>
<dbReference type="GO" id="GO:0004497">
    <property type="term" value="F:monooxygenase activity"/>
    <property type="evidence" value="ECO:0007669"/>
    <property type="project" value="InterPro"/>
</dbReference>